<evidence type="ECO:0000256" key="1">
    <source>
        <dbReference type="ARBA" id="ARBA00004173"/>
    </source>
</evidence>
<evidence type="ECO:0000256" key="3">
    <source>
        <dbReference type="ARBA" id="ARBA00022946"/>
    </source>
</evidence>
<dbReference type="GO" id="GO:0005739">
    <property type="term" value="C:mitochondrion"/>
    <property type="evidence" value="ECO:0007669"/>
    <property type="project" value="UniProtKB-SubCell"/>
</dbReference>
<keyword evidence="6" id="KW-1185">Reference proteome</keyword>
<dbReference type="GO" id="GO:0033615">
    <property type="term" value="P:mitochondrial proton-transporting ATP synthase complex assembly"/>
    <property type="evidence" value="ECO:0007669"/>
    <property type="project" value="TreeGrafter"/>
</dbReference>
<evidence type="ECO:0000313" key="6">
    <source>
        <dbReference type="Proteomes" id="UP001378960"/>
    </source>
</evidence>
<organism evidence="5 6">
    <name type="scientific">Pichia kluyveri</name>
    <name type="common">Yeast</name>
    <dbReference type="NCBI Taxonomy" id="36015"/>
    <lineage>
        <taxon>Eukaryota</taxon>
        <taxon>Fungi</taxon>
        <taxon>Dikarya</taxon>
        <taxon>Ascomycota</taxon>
        <taxon>Saccharomycotina</taxon>
        <taxon>Pichiomycetes</taxon>
        <taxon>Pichiales</taxon>
        <taxon>Pichiaceae</taxon>
        <taxon>Pichia</taxon>
    </lineage>
</organism>
<dbReference type="InterPro" id="IPR010591">
    <property type="entry name" value="ATP11"/>
</dbReference>
<dbReference type="PANTHER" id="PTHR13126:SF0">
    <property type="entry name" value="ATP SYNTHASE MITOCHONDRIAL F1 COMPLEX ASSEMBLY FACTOR 1"/>
    <property type="match status" value="1"/>
</dbReference>
<keyword evidence="3" id="KW-0809">Transit peptide</keyword>
<gene>
    <name evidence="5" type="ORF">DAPK24_025200</name>
</gene>
<accession>A0AAV5R3T5</accession>
<dbReference type="PANTHER" id="PTHR13126">
    <property type="entry name" value="CHAPERONE ATP11"/>
    <property type="match status" value="1"/>
</dbReference>
<comment type="subcellular location">
    <subcellularLocation>
        <location evidence="1">Mitochondrion</location>
    </subcellularLocation>
</comment>
<dbReference type="Proteomes" id="UP001378960">
    <property type="component" value="Unassembled WGS sequence"/>
</dbReference>
<evidence type="ECO:0000256" key="2">
    <source>
        <dbReference type="ARBA" id="ARBA00009116"/>
    </source>
</evidence>
<dbReference type="Pfam" id="PF06644">
    <property type="entry name" value="ATP11"/>
    <property type="match status" value="1"/>
</dbReference>
<dbReference type="EMBL" id="BTGB01000003">
    <property type="protein sequence ID" value="GMM45945.1"/>
    <property type="molecule type" value="Genomic_DNA"/>
</dbReference>
<protein>
    <submittedName>
        <fullName evidence="5">Atp11 protein</fullName>
    </submittedName>
</protein>
<name>A0AAV5R3T5_PICKL</name>
<proteinExistence type="inferred from homology"/>
<reference evidence="5 6" key="1">
    <citation type="journal article" date="2023" name="Elife">
        <title>Identification of key yeast species and microbe-microbe interactions impacting larval growth of Drosophila in the wild.</title>
        <authorList>
            <person name="Mure A."/>
            <person name="Sugiura Y."/>
            <person name="Maeda R."/>
            <person name="Honda K."/>
            <person name="Sakurai N."/>
            <person name="Takahashi Y."/>
            <person name="Watada M."/>
            <person name="Katoh T."/>
            <person name="Gotoh A."/>
            <person name="Gotoh Y."/>
            <person name="Taniguchi I."/>
            <person name="Nakamura K."/>
            <person name="Hayashi T."/>
            <person name="Katayama T."/>
            <person name="Uemura T."/>
            <person name="Hattori Y."/>
        </authorList>
    </citation>
    <scope>NUCLEOTIDE SEQUENCE [LARGE SCALE GENOMIC DNA]</scope>
    <source>
        <strain evidence="5 6">PK-24</strain>
    </source>
</reference>
<comment type="similarity">
    <text evidence="2">Belongs to the ATP11 family.</text>
</comment>
<keyword evidence="4" id="KW-0496">Mitochondrion</keyword>
<evidence type="ECO:0000256" key="4">
    <source>
        <dbReference type="ARBA" id="ARBA00023128"/>
    </source>
</evidence>
<sequence>MFKTTFNKCRISLVKSVRWASVSNVRLIQSKKLIDAEIKEKYRAQLLARAAQKGLNSPEELLEEMKPTIEETKKQLNMIDPLKELEDYEQALKLKESLKKKKDIDISKRKIDGSIPDEIPYKTLDSYFVMDKIKDLNKPEIEFLWRAKFQKDEQSLAALSPSTTFKKIYENARKYPTFVLPLPRGEEIDGKTPMEMHFVQWTFVGPNTTHCIITTLAEYKLHAEFARPHTTLAFHSELSETKDIVLMQGHVDENGGVGMDEAQMLILNIQRFYGGLNTGSKSESERLELLKKFNTGDVTFSMDECVRLSQSFDN</sequence>
<dbReference type="AlphaFoldDB" id="A0AAV5R3T5"/>
<evidence type="ECO:0000313" key="5">
    <source>
        <dbReference type="EMBL" id="GMM45945.1"/>
    </source>
</evidence>
<comment type="caution">
    <text evidence="5">The sequence shown here is derived from an EMBL/GenBank/DDBJ whole genome shotgun (WGS) entry which is preliminary data.</text>
</comment>